<gene>
    <name evidence="1" type="ORF">QR680_014626</name>
</gene>
<reference evidence="1" key="1">
    <citation type="submission" date="2023-06" db="EMBL/GenBank/DDBJ databases">
        <title>Genomic analysis of the entomopathogenic nematode Steinernema hermaphroditum.</title>
        <authorList>
            <person name="Schwarz E.M."/>
            <person name="Heppert J.K."/>
            <person name="Baniya A."/>
            <person name="Schwartz H.T."/>
            <person name="Tan C.-H."/>
            <person name="Antoshechkin I."/>
            <person name="Sternberg P.W."/>
            <person name="Goodrich-Blair H."/>
            <person name="Dillman A.R."/>
        </authorList>
    </citation>
    <scope>NUCLEOTIDE SEQUENCE</scope>
    <source>
        <strain evidence="1">PS9179</strain>
        <tissue evidence="1">Whole animal</tissue>
    </source>
</reference>
<sequence>MWKNLSGQWLSQASGLDKGLEDRFFRNREEGAPSWWIVQRPSFSCFRTRWANFVLEMAWLSTCSLQCPTPDINEV</sequence>
<keyword evidence="2" id="KW-1185">Reference proteome</keyword>
<dbReference type="Proteomes" id="UP001175271">
    <property type="component" value="Unassembled WGS sequence"/>
</dbReference>
<proteinExistence type="predicted"/>
<protein>
    <submittedName>
        <fullName evidence="1">Uncharacterized protein</fullName>
    </submittedName>
</protein>
<accession>A0AA39M4K5</accession>
<evidence type="ECO:0000313" key="1">
    <source>
        <dbReference type="EMBL" id="KAK0420350.1"/>
    </source>
</evidence>
<dbReference type="EMBL" id="JAUCMV010000002">
    <property type="protein sequence ID" value="KAK0420350.1"/>
    <property type="molecule type" value="Genomic_DNA"/>
</dbReference>
<comment type="caution">
    <text evidence="1">The sequence shown here is derived from an EMBL/GenBank/DDBJ whole genome shotgun (WGS) entry which is preliminary data.</text>
</comment>
<organism evidence="1 2">
    <name type="scientific">Steinernema hermaphroditum</name>
    <dbReference type="NCBI Taxonomy" id="289476"/>
    <lineage>
        <taxon>Eukaryota</taxon>
        <taxon>Metazoa</taxon>
        <taxon>Ecdysozoa</taxon>
        <taxon>Nematoda</taxon>
        <taxon>Chromadorea</taxon>
        <taxon>Rhabditida</taxon>
        <taxon>Tylenchina</taxon>
        <taxon>Panagrolaimomorpha</taxon>
        <taxon>Strongyloidoidea</taxon>
        <taxon>Steinernematidae</taxon>
        <taxon>Steinernema</taxon>
    </lineage>
</organism>
<dbReference type="AlphaFoldDB" id="A0AA39M4K5"/>
<name>A0AA39M4K5_9BILA</name>
<evidence type="ECO:0000313" key="2">
    <source>
        <dbReference type="Proteomes" id="UP001175271"/>
    </source>
</evidence>